<keyword evidence="3 5" id="KW-1133">Transmembrane helix</keyword>
<reference evidence="8" key="1">
    <citation type="submission" date="2023-07" db="EMBL/GenBank/DDBJ databases">
        <title>Functional and genomic diversity of the sorghum phyllosphere microbiome.</title>
        <authorList>
            <person name="Shade A."/>
        </authorList>
    </citation>
    <scope>NUCLEOTIDE SEQUENCE [LARGE SCALE GENOMIC DNA]</scope>
    <source>
        <strain evidence="8">SORGH_AS_0422</strain>
    </source>
</reference>
<keyword evidence="4 5" id="KW-0472">Membrane</keyword>
<feature type="transmembrane region" description="Helical" evidence="5">
    <location>
        <begin position="78"/>
        <end position="98"/>
    </location>
</feature>
<evidence type="ECO:0000256" key="4">
    <source>
        <dbReference type="ARBA" id="ARBA00023136"/>
    </source>
</evidence>
<dbReference type="RefSeq" id="WP_311947116.1">
    <property type="nucleotide sequence ID" value="NZ_JAVLVU010000001.1"/>
</dbReference>
<comment type="caution">
    <text evidence="7">The sequence shown here is derived from an EMBL/GenBank/DDBJ whole genome shotgun (WGS) entry which is preliminary data.</text>
</comment>
<name>A0ABU3GQN4_9SPHI</name>
<dbReference type="Pfam" id="PF07291">
    <property type="entry name" value="MauE"/>
    <property type="match status" value="1"/>
</dbReference>
<protein>
    <submittedName>
        <fullName evidence="7">Oxidoreductase</fullName>
    </submittedName>
</protein>
<feature type="transmembrane region" description="Helical" evidence="5">
    <location>
        <begin position="50"/>
        <end position="71"/>
    </location>
</feature>
<dbReference type="EMBL" id="JAVLVU010000001">
    <property type="protein sequence ID" value="MDT3401257.1"/>
    <property type="molecule type" value="Genomic_DNA"/>
</dbReference>
<feature type="transmembrane region" description="Helical" evidence="5">
    <location>
        <begin position="12"/>
        <end position="30"/>
    </location>
</feature>
<feature type="transmembrane region" description="Helical" evidence="5">
    <location>
        <begin position="118"/>
        <end position="138"/>
    </location>
</feature>
<keyword evidence="2 5" id="KW-0812">Transmembrane</keyword>
<dbReference type="InterPro" id="IPR009908">
    <property type="entry name" value="Methylamine_util_MauE"/>
</dbReference>
<evidence type="ECO:0000259" key="6">
    <source>
        <dbReference type="Pfam" id="PF07291"/>
    </source>
</evidence>
<accession>A0ABU3GQN4</accession>
<dbReference type="Proteomes" id="UP001258315">
    <property type="component" value="Unassembled WGS sequence"/>
</dbReference>
<proteinExistence type="predicted"/>
<evidence type="ECO:0000256" key="1">
    <source>
        <dbReference type="ARBA" id="ARBA00004141"/>
    </source>
</evidence>
<evidence type="ECO:0000256" key="2">
    <source>
        <dbReference type="ARBA" id="ARBA00022692"/>
    </source>
</evidence>
<organism evidence="7 8">
    <name type="scientific">Mucilaginibacter terrae</name>
    <dbReference type="NCBI Taxonomy" id="1955052"/>
    <lineage>
        <taxon>Bacteria</taxon>
        <taxon>Pseudomonadati</taxon>
        <taxon>Bacteroidota</taxon>
        <taxon>Sphingobacteriia</taxon>
        <taxon>Sphingobacteriales</taxon>
        <taxon>Sphingobacteriaceae</taxon>
        <taxon>Mucilaginibacter</taxon>
    </lineage>
</organism>
<feature type="domain" description="Methylamine utilisation protein MauE" evidence="6">
    <location>
        <begin position="11"/>
        <end position="137"/>
    </location>
</feature>
<evidence type="ECO:0000256" key="5">
    <source>
        <dbReference type="SAM" id="Phobius"/>
    </source>
</evidence>
<keyword evidence="8" id="KW-1185">Reference proteome</keyword>
<comment type="subcellular location">
    <subcellularLocation>
        <location evidence="1">Membrane</location>
        <topology evidence="1">Multi-pass membrane protein</topology>
    </subcellularLocation>
</comment>
<gene>
    <name evidence="7" type="ORF">QE417_000329</name>
</gene>
<evidence type="ECO:0000256" key="3">
    <source>
        <dbReference type="ARBA" id="ARBA00022989"/>
    </source>
</evidence>
<sequence>MVKDKKSWREVIISLTYGFLIILWLYAALSKLADFAQFKREMGKQVFPEIISQVLIYIIPGFELLTVLLLMISRTFMLGLYASLSLLSVFTVYIGMGVTHLFPKVPCSCGGILGKMGWTSHLFFNLFFLALTITTILIQKKGGQAIQSESNKN</sequence>
<evidence type="ECO:0000313" key="8">
    <source>
        <dbReference type="Proteomes" id="UP001258315"/>
    </source>
</evidence>
<evidence type="ECO:0000313" key="7">
    <source>
        <dbReference type="EMBL" id="MDT3401257.1"/>
    </source>
</evidence>